<name>A0A0P0Y9B8_ORYSJ</name>
<evidence type="ECO:0000313" key="3">
    <source>
        <dbReference type="Proteomes" id="UP000059680"/>
    </source>
</evidence>
<reference evidence="3" key="1">
    <citation type="journal article" date="2005" name="Nature">
        <title>The map-based sequence of the rice genome.</title>
        <authorList>
            <consortium name="International rice genome sequencing project (IRGSP)"/>
            <person name="Matsumoto T."/>
            <person name="Wu J."/>
            <person name="Kanamori H."/>
            <person name="Katayose Y."/>
            <person name="Fujisawa M."/>
            <person name="Namiki N."/>
            <person name="Mizuno H."/>
            <person name="Yamamoto K."/>
            <person name="Antonio B.A."/>
            <person name="Baba T."/>
            <person name="Sakata K."/>
            <person name="Nagamura Y."/>
            <person name="Aoki H."/>
            <person name="Arikawa K."/>
            <person name="Arita K."/>
            <person name="Bito T."/>
            <person name="Chiden Y."/>
            <person name="Fujitsuka N."/>
            <person name="Fukunaka R."/>
            <person name="Hamada M."/>
            <person name="Harada C."/>
            <person name="Hayashi A."/>
            <person name="Hijishita S."/>
            <person name="Honda M."/>
            <person name="Hosokawa S."/>
            <person name="Ichikawa Y."/>
            <person name="Idonuma A."/>
            <person name="Iijima M."/>
            <person name="Ikeda M."/>
            <person name="Ikeno M."/>
            <person name="Ito K."/>
            <person name="Ito S."/>
            <person name="Ito T."/>
            <person name="Ito Y."/>
            <person name="Ito Y."/>
            <person name="Iwabuchi A."/>
            <person name="Kamiya K."/>
            <person name="Karasawa W."/>
            <person name="Kurita K."/>
            <person name="Katagiri S."/>
            <person name="Kikuta A."/>
            <person name="Kobayashi H."/>
            <person name="Kobayashi N."/>
            <person name="Machita K."/>
            <person name="Maehara T."/>
            <person name="Masukawa M."/>
            <person name="Mizubayashi T."/>
            <person name="Mukai Y."/>
            <person name="Nagasaki H."/>
            <person name="Nagata Y."/>
            <person name="Naito S."/>
            <person name="Nakashima M."/>
            <person name="Nakama Y."/>
            <person name="Nakamichi Y."/>
            <person name="Nakamura M."/>
            <person name="Meguro A."/>
            <person name="Negishi M."/>
            <person name="Ohta I."/>
            <person name="Ohta T."/>
            <person name="Okamoto M."/>
            <person name="Ono N."/>
            <person name="Saji S."/>
            <person name="Sakaguchi M."/>
            <person name="Sakai K."/>
            <person name="Shibata M."/>
            <person name="Shimokawa T."/>
            <person name="Song J."/>
            <person name="Takazaki Y."/>
            <person name="Terasawa K."/>
            <person name="Tsugane M."/>
            <person name="Tsuji K."/>
            <person name="Ueda S."/>
            <person name="Waki K."/>
            <person name="Yamagata H."/>
            <person name="Yamamoto M."/>
            <person name="Yamamoto S."/>
            <person name="Yamane H."/>
            <person name="Yoshiki S."/>
            <person name="Yoshihara R."/>
            <person name="Yukawa K."/>
            <person name="Zhong H."/>
            <person name="Yano M."/>
            <person name="Yuan Q."/>
            <person name="Ouyang S."/>
            <person name="Liu J."/>
            <person name="Jones K.M."/>
            <person name="Gansberger K."/>
            <person name="Moffat K."/>
            <person name="Hill J."/>
            <person name="Bera J."/>
            <person name="Fadrosh D."/>
            <person name="Jin S."/>
            <person name="Johri S."/>
            <person name="Kim M."/>
            <person name="Overton L."/>
            <person name="Reardon M."/>
            <person name="Tsitrin T."/>
            <person name="Vuong H."/>
            <person name="Weaver B."/>
            <person name="Ciecko A."/>
            <person name="Tallon L."/>
            <person name="Jackson J."/>
            <person name="Pai G."/>
            <person name="Aken S.V."/>
            <person name="Utterback T."/>
            <person name="Reidmuller S."/>
            <person name="Feldblyum T."/>
            <person name="Hsiao J."/>
            <person name="Zismann V."/>
            <person name="Iobst S."/>
            <person name="de Vazeille A.R."/>
            <person name="Buell C.R."/>
            <person name="Ying K."/>
            <person name="Li Y."/>
            <person name="Lu T."/>
            <person name="Huang Y."/>
            <person name="Zhao Q."/>
            <person name="Feng Q."/>
            <person name="Zhang L."/>
            <person name="Zhu J."/>
            <person name="Weng Q."/>
            <person name="Mu J."/>
            <person name="Lu Y."/>
            <person name="Fan D."/>
            <person name="Liu Y."/>
            <person name="Guan J."/>
            <person name="Zhang Y."/>
            <person name="Yu S."/>
            <person name="Liu X."/>
            <person name="Zhang Y."/>
            <person name="Hong G."/>
            <person name="Han B."/>
            <person name="Choisne N."/>
            <person name="Demange N."/>
            <person name="Orjeda G."/>
            <person name="Samain S."/>
            <person name="Cattolico L."/>
            <person name="Pelletier E."/>
            <person name="Couloux A."/>
            <person name="Segurens B."/>
            <person name="Wincker P."/>
            <person name="D'Hont A."/>
            <person name="Scarpelli C."/>
            <person name="Weissenbach J."/>
            <person name="Salanoubat M."/>
            <person name="Quetier F."/>
            <person name="Yu Y."/>
            <person name="Kim H.R."/>
            <person name="Rambo T."/>
            <person name="Currie J."/>
            <person name="Collura K."/>
            <person name="Luo M."/>
            <person name="Yang T."/>
            <person name="Ammiraju J.S.S."/>
            <person name="Engler F."/>
            <person name="Soderlund C."/>
            <person name="Wing R.A."/>
            <person name="Palmer L.E."/>
            <person name="de la Bastide M."/>
            <person name="Spiegel L."/>
            <person name="Nascimento L."/>
            <person name="Zutavern T."/>
            <person name="O'Shaughnessy A."/>
            <person name="Dike S."/>
            <person name="Dedhia N."/>
            <person name="Preston R."/>
            <person name="Balija V."/>
            <person name="McCombie W.R."/>
            <person name="Chow T."/>
            <person name="Chen H."/>
            <person name="Chung M."/>
            <person name="Chen C."/>
            <person name="Shaw J."/>
            <person name="Wu H."/>
            <person name="Hsiao K."/>
            <person name="Chao Y."/>
            <person name="Chu M."/>
            <person name="Cheng C."/>
            <person name="Hour A."/>
            <person name="Lee P."/>
            <person name="Lin S."/>
            <person name="Lin Y."/>
            <person name="Liou J."/>
            <person name="Liu S."/>
            <person name="Hsing Y."/>
            <person name="Raghuvanshi S."/>
            <person name="Mohanty A."/>
            <person name="Bharti A.K."/>
            <person name="Gaur A."/>
            <person name="Gupta V."/>
            <person name="Kumar D."/>
            <person name="Ravi V."/>
            <person name="Vij S."/>
            <person name="Kapur A."/>
            <person name="Khurana P."/>
            <person name="Khurana P."/>
            <person name="Khurana J.P."/>
            <person name="Tyagi A.K."/>
            <person name="Gaikwad K."/>
            <person name="Singh A."/>
            <person name="Dalal V."/>
            <person name="Srivastava S."/>
            <person name="Dixit A."/>
            <person name="Pal A.K."/>
            <person name="Ghazi I.A."/>
            <person name="Yadav M."/>
            <person name="Pandit A."/>
            <person name="Bhargava A."/>
            <person name="Sureshbabu K."/>
            <person name="Batra K."/>
            <person name="Sharma T.R."/>
            <person name="Mohapatra T."/>
            <person name="Singh N.K."/>
            <person name="Messing J."/>
            <person name="Nelson A.B."/>
            <person name="Fuks G."/>
            <person name="Kavchok S."/>
            <person name="Keizer G."/>
            <person name="Linton E."/>
            <person name="Llaca V."/>
            <person name="Song R."/>
            <person name="Tanyolac B."/>
            <person name="Young S."/>
            <person name="Ho-Il K."/>
            <person name="Hahn J.H."/>
            <person name="Sangsakoo G."/>
            <person name="Vanavichit A."/>
            <person name="de Mattos Luiz.A.T."/>
            <person name="Zimmer P.D."/>
            <person name="Malone G."/>
            <person name="Dellagostin O."/>
            <person name="de Oliveira A.C."/>
            <person name="Bevan M."/>
            <person name="Bancroft I."/>
            <person name="Minx P."/>
            <person name="Cordum H."/>
            <person name="Wilson R."/>
            <person name="Cheng Z."/>
            <person name="Jin W."/>
            <person name="Jiang J."/>
            <person name="Leong S.A."/>
            <person name="Iwama H."/>
            <person name="Gojobori T."/>
            <person name="Itoh T."/>
            <person name="Niimura Y."/>
            <person name="Fujii Y."/>
            <person name="Habara T."/>
            <person name="Sakai H."/>
            <person name="Sato Y."/>
            <person name="Wilson G."/>
            <person name="Kumar K."/>
            <person name="McCouch S."/>
            <person name="Juretic N."/>
            <person name="Hoen D."/>
            <person name="Wright S."/>
            <person name="Bruskiewich R."/>
            <person name="Bureau T."/>
            <person name="Miyao A."/>
            <person name="Hirochika H."/>
            <person name="Nishikawa T."/>
            <person name="Kadowaki K."/>
            <person name="Sugiura M."/>
            <person name="Burr B."/>
            <person name="Sasaki T."/>
        </authorList>
    </citation>
    <scope>NUCLEOTIDE SEQUENCE [LARGE SCALE GENOMIC DNA]</scope>
    <source>
        <strain evidence="3">cv. Nipponbare</strain>
    </source>
</reference>
<gene>
    <name evidence="2" type="ordered locus">Os12g0297901</name>
    <name evidence="2" type="ORF">OSNPB_120297901</name>
</gene>
<organism evidence="2 3">
    <name type="scientific">Oryza sativa subsp. japonica</name>
    <name type="common">Rice</name>
    <dbReference type="NCBI Taxonomy" id="39947"/>
    <lineage>
        <taxon>Eukaryota</taxon>
        <taxon>Viridiplantae</taxon>
        <taxon>Streptophyta</taxon>
        <taxon>Embryophyta</taxon>
        <taxon>Tracheophyta</taxon>
        <taxon>Spermatophyta</taxon>
        <taxon>Magnoliopsida</taxon>
        <taxon>Liliopsida</taxon>
        <taxon>Poales</taxon>
        <taxon>Poaceae</taxon>
        <taxon>BOP clade</taxon>
        <taxon>Oryzoideae</taxon>
        <taxon>Oryzeae</taxon>
        <taxon>Oryzinae</taxon>
        <taxon>Oryza</taxon>
        <taxon>Oryza sativa</taxon>
    </lineage>
</organism>
<sequence>MESEVSRGRSDVIDPPQRQSAEQVAVAPGRRRRVGLFEKARREGRRRIWGSKASERVGLGPRARRMRCEEDGWSGNEKRGETIGVVPSWQTDRGGEERVDGPTGFP</sequence>
<feature type="region of interest" description="Disordered" evidence="1">
    <location>
        <begin position="1"/>
        <end position="28"/>
    </location>
</feature>
<dbReference type="PaxDb" id="39947-A0A0P0Y9B8"/>
<reference evidence="2 3" key="2">
    <citation type="journal article" date="2013" name="Plant Cell Physiol.">
        <title>Rice Annotation Project Database (RAP-DB): an integrative and interactive database for rice genomics.</title>
        <authorList>
            <person name="Sakai H."/>
            <person name="Lee S.S."/>
            <person name="Tanaka T."/>
            <person name="Numa H."/>
            <person name="Kim J."/>
            <person name="Kawahara Y."/>
            <person name="Wakimoto H."/>
            <person name="Yang C.C."/>
            <person name="Iwamoto M."/>
            <person name="Abe T."/>
            <person name="Yamada Y."/>
            <person name="Muto A."/>
            <person name="Inokuchi H."/>
            <person name="Ikemura T."/>
            <person name="Matsumoto T."/>
            <person name="Sasaki T."/>
            <person name="Itoh T."/>
        </authorList>
    </citation>
    <scope>NUCLEOTIDE SEQUENCE [LARGE SCALE GENOMIC DNA]</scope>
    <source>
        <strain evidence="3">cv. Nipponbare</strain>
    </source>
</reference>
<dbReference type="EMBL" id="AP014968">
    <property type="protein sequence ID" value="BAT16808.1"/>
    <property type="molecule type" value="Genomic_DNA"/>
</dbReference>
<keyword evidence="3" id="KW-1185">Reference proteome</keyword>
<protein>
    <submittedName>
        <fullName evidence="2">Os12g0297901 protein</fullName>
    </submittedName>
</protein>
<feature type="region of interest" description="Disordered" evidence="1">
    <location>
        <begin position="72"/>
        <end position="106"/>
    </location>
</feature>
<feature type="compositionally biased region" description="Basic and acidic residues" evidence="1">
    <location>
        <begin position="1"/>
        <end position="12"/>
    </location>
</feature>
<dbReference type="InParanoid" id="A0A0P0Y9B8"/>
<proteinExistence type="predicted"/>
<dbReference type="Proteomes" id="UP000059680">
    <property type="component" value="Chromosome 12"/>
</dbReference>
<evidence type="ECO:0000256" key="1">
    <source>
        <dbReference type="SAM" id="MobiDB-lite"/>
    </source>
</evidence>
<reference evidence="2 3" key="3">
    <citation type="journal article" date="2013" name="Rice">
        <title>Improvement of the Oryza sativa Nipponbare reference genome using next generation sequence and optical map data.</title>
        <authorList>
            <person name="Kawahara Y."/>
            <person name="de la Bastide M."/>
            <person name="Hamilton J.P."/>
            <person name="Kanamori H."/>
            <person name="McCombie W.R."/>
            <person name="Ouyang S."/>
            <person name="Schwartz D.C."/>
            <person name="Tanaka T."/>
            <person name="Wu J."/>
            <person name="Zhou S."/>
            <person name="Childs K.L."/>
            <person name="Davidson R.M."/>
            <person name="Lin H."/>
            <person name="Quesada-Ocampo L."/>
            <person name="Vaillancourt B."/>
            <person name="Sakai H."/>
            <person name="Lee S.S."/>
            <person name="Kim J."/>
            <person name="Numa H."/>
            <person name="Itoh T."/>
            <person name="Buell C.R."/>
            <person name="Matsumoto T."/>
        </authorList>
    </citation>
    <scope>NUCLEOTIDE SEQUENCE [LARGE SCALE GENOMIC DNA]</scope>
    <source>
        <strain evidence="3">cv. Nipponbare</strain>
    </source>
</reference>
<evidence type="ECO:0000313" key="2">
    <source>
        <dbReference type="EMBL" id="BAT16808.1"/>
    </source>
</evidence>
<accession>A0A0P0Y9B8</accession>
<dbReference type="AlphaFoldDB" id="A0A0P0Y9B8"/>
<feature type="compositionally biased region" description="Basic and acidic residues" evidence="1">
    <location>
        <begin position="72"/>
        <end position="81"/>
    </location>
</feature>